<sequence length="81" mass="9151">MPSALSFVEFAATVLVLSAVHLIGRLDIRGQQLMLAAQAGWIVAAVARGQWWLLAQSVVLLVLTWRAVRNWRRELVWREGK</sequence>
<reference evidence="2 3" key="1">
    <citation type="submission" date="2019-08" db="EMBL/GenBank/DDBJ databases">
        <authorList>
            <person name="Luo N."/>
        </authorList>
    </citation>
    <scope>NUCLEOTIDE SEQUENCE [LARGE SCALE GENOMIC DNA]</scope>
    <source>
        <strain evidence="2 3">NCIMB 9442</strain>
    </source>
</reference>
<evidence type="ECO:0000256" key="1">
    <source>
        <dbReference type="SAM" id="Phobius"/>
    </source>
</evidence>
<protein>
    <submittedName>
        <fullName evidence="2">Uncharacterized protein</fullName>
    </submittedName>
</protein>
<comment type="caution">
    <text evidence="2">The sequence shown here is derived from an EMBL/GenBank/DDBJ whole genome shotgun (WGS) entry which is preliminary data.</text>
</comment>
<dbReference type="RefSeq" id="WP_196608892.1">
    <property type="nucleotide sequence ID" value="NZ_VRYY01000168.1"/>
</dbReference>
<keyword evidence="1" id="KW-1133">Transmembrane helix</keyword>
<keyword evidence="3" id="KW-1185">Reference proteome</keyword>
<dbReference type="Proteomes" id="UP001194469">
    <property type="component" value="Unassembled WGS sequence"/>
</dbReference>
<feature type="transmembrane region" description="Helical" evidence="1">
    <location>
        <begin position="49"/>
        <end position="68"/>
    </location>
</feature>
<proteinExistence type="predicted"/>
<evidence type="ECO:0000313" key="3">
    <source>
        <dbReference type="Proteomes" id="UP001194469"/>
    </source>
</evidence>
<evidence type="ECO:0000313" key="2">
    <source>
        <dbReference type="EMBL" id="MBG3876807.1"/>
    </source>
</evidence>
<gene>
    <name evidence="2" type="ORF">FVW20_07165</name>
</gene>
<name>A0ABS0J3T6_9BACT</name>
<keyword evidence="1" id="KW-0812">Transmembrane</keyword>
<accession>A0ABS0J3T6</accession>
<dbReference type="EMBL" id="VRYY01000168">
    <property type="protein sequence ID" value="MBG3876807.1"/>
    <property type="molecule type" value="Genomic_DNA"/>
</dbReference>
<keyword evidence="1" id="KW-0472">Membrane</keyword>
<organism evidence="2 3">
    <name type="scientific">Nitratidesulfovibrio oxamicus</name>
    <dbReference type="NCBI Taxonomy" id="32016"/>
    <lineage>
        <taxon>Bacteria</taxon>
        <taxon>Pseudomonadati</taxon>
        <taxon>Thermodesulfobacteriota</taxon>
        <taxon>Desulfovibrionia</taxon>
        <taxon>Desulfovibrionales</taxon>
        <taxon>Desulfovibrionaceae</taxon>
        <taxon>Nitratidesulfovibrio</taxon>
    </lineage>
</organism>